<keyword evidence="4 7" id="KW-0812">Transmembrane</keyword>
<dbReference type="InterPro" id="IPR036259">
    <property type="entry name" value="MFS_trans_sf"/>
</dbReference>
<evidence type="ECO:0000256" key="7">
    <source>
        <dbReference type="SAM" id="Phobius"/>
    </source>
</evidence>
<dbReference type="InterPro" id="IPR020846">
    <property type="entry name" value="MFS_dom"/>
</dbReference>
<feature type="transmembrane region" description="Helical" evidence="7">
    <location>
        <begin position="326"/>
        <end position="342"/>
    </location>
</feature>
<dbReference type="InterPro" id="IPR011701">
    <property type="entry name" value="MFS"/>
</dbReference>
<evidence type="ECO:0000256" key="6">
    <source>
        <dbReference type="ARBA" id="ARBA00023136"/>
    </source>
</evidence>
<evidence type="ECO:0000256" key="4">
    <source>
        <dbReference type="ARBA" id="ARBA00022692"/>
    </source>
</evidence>
<dbReference type="PRINTS" id="PR01036">
    <property type="entry name" value="TCRTETB"/>
</dbReference>
<evidence type="ECO:0000256" key="2">
    <source>
        <dbReference type="ARBA" id="ARBA00022448"/>
    </source>
</evidence>
<dbReference type="RefSeq" id="WP_137607723.1">
    <property type="nucleotide sequence ID" value="NZ_BJDH01000006.1"/>
</dbReference>
<dbReference type="PANTHER" id="PTHR42718">
    <property type="entry name" value="MAJOR FACILITATOR SUPERFAMILY MULTIDRUG TRANSPORTER MFSC"/>
    <property type="match status" value="1"/>
</dbReference>
<dbReference type="Gene3D" id="1.20.1720.10">
    <property type="entry name" value="Multidrug resistance protein D"/>
    <property type="match status" value="1"/>
</dbReference>
<proteinExistence type="predicted"/>
<feature type="transmembrane region" description="Helical" evidence="7">
    <location>
        <begin position="219"/>
        <end position="240"/>
    </location>
</feature>
<evidence type="ECO:0000313" key="9">
    <source>
        <dbReference type="EMBL" id="MFC6295845.1"/>
    </source>
</evidence>
<protein>
    <submittedName>
        <fullName evidence="9">MFS transporter</fullName>
    </submittedName>
</protein>
<keyword evidence="10" id="KW-1185">Reference proteome</keyword>
<evidence type="ECO:0000256" key="3">
    <source>
        <dbReference type="ARBA" id="ARBA00022475"/>
    </source>
</evidence>
<keyword evidence="6 7" id="KW-0472">Membrane</keyword>
<feature type="transmembrane region" description="Helical" evidence="7">
    <location>
        <begin position="261"/>
        <end position="281"/>
    </location>
</feature>
<dbReference type="SUPFAM" id="SSF103473">
    <property type="entry name" value="MFS general substrate transporter"/>
    <property type="match status" value="1"/>
</dbReference>
<feature type="transmembrane region" description="Helical" evidence="7">
    <location>
        <begin position="354"/>
        <end position="378"/>
    </location>
</feature>
<feature type="transmembrane region" description="Helical" evidence="7">
    <location>
        <begin position="49"/>
        <end position="66"/>
    </location>
</feature>
<feature type="transmembrane region" description="Helical" evidence="7">
    <location>
        <begin position="195"/>
        <end position="213"/>
    </location>
</feature>
<keyword evidence="2" id="KW-0813">Transport</keyword>
<evidence type="ECO:0000313" key="10">
    <source>
        <dbReference type="Proteomes" id="UP001596227"/>
    </source>
</evidence>
<feature type="transmembrane region" description="Helical" evidence="7">
    <location>
        <begin position="552"/>
        <end position="574"/>
    </location>
</feature>
<dbReference type="Gene3D" id="1.20.1250.20">
    <property type="entry name" value="MFS general substrate transporter like domains"/>
    <property type="match status" value="1"/>
</dbReference>
<feature type="transmembrane region" description="Helical" evidence="7">
    <location>
        <begin position="73"/>
        <end position="92"/>
    </location>
</feature>
<evidence type="ECO:0000256" key="5">
    <source>
        <dbReference type="ARBA" id="ARBA00022989"/>
    </source>
</evidence>
<dbReference type="Pfam" id="PF07690">
    <property type="entry name" value="MFS_1"/>
    <property type="match status" value="1"/>
</dbReference>
<feature type="transmembrane region" description="Helical" evidence="7">
    <location>
        <begin position="163"/>
        <end position="183"/>
    </location>
</feature>
<dbReference type="Proteomes" id="UP001596227">
    <property type="component" value="Unassembled WGS sequence"/>
</dbReference>
<dbReference type="PROSITE" id="PS50850">
    <property type="entry name" value="MFS"/>
    <property type="match status" value="1"/>
</dbReference>
<comment type="caution">
    <text evidence="9">The sequence shown here is derived from an EMBL/GenBank/DDBJ whole genome shotgun (WGS) entry which is preliminary data.</text>
</comment>
<feature type="transmembrane region" description="Helical" evidence="7">
    <location>
        <begin position="132"/>
        <end position="157"/>
    </location>
</feature>
<evidence type="ECO:0000256" key="1">
    <source>
        <dbReference type="ARBA" id="ARBA00004651"/>
    </source>
</evidence>
<gene>
    <name evidence="9" type="ORF">ACFQH1_11595</name>
</gene>
<dbReference type="CDD" id="cd17321">
    <property type="entry name" value="MFS_MMR_MDR_like"/>
    <property type="match status" value="1"/>
</dbReference>
<dbReference type="PANTHER" id="PTHR42718:SF46">
    <property type="entry name" value="BLR6921 PROTEIN"/>
    <property type="match status" value="1"/>
</dbReference>
<keyword evidence="3" id="KW-1003">Cell membrane</keyword>
<organism evidence="9 10">
    <name type="scientific">Lactiplantibacillus daoliensis</name>
    <dbReference type="NCBI Taxonomy" id="2559916"/>
    <lineage>
        <taxon>Bacteria</taxon>
        <taxon>Bacillati</taxon>
        <taxon>Bacillota</taxon>
        <taxon>Bacilli</taxon>
        <taxon>Lactobacillales</taxon>
        <taxon>Lactobacillaceae</taxon>
        <taxon>Lactiplantibacillus</taxon>
    </lineage>
</organism>
<feature type="transmembrane region" description="Helical" evidence="7">
    <location>
        <begin position="7"/>
        <end position="29"/>
    </location>
</feature>
<keyword evidence="5 7" id="KW-1133">Transmembrane helix</keyword>
<feature type="transmembrane region" description="Helical" evidence="7">
    <location>
        <begin position="301"/>
        <end position="319"/>
    </location>
</feature>
<name>A0ABW1ULK4_9LACO</name>
<reference evidence="10" key="1">
    <citation type="journal article" date="2019" name="Int. J. Syst. Evol. Microbiol.">
        <title>The Global Catalogue of Microorganisms (GCM) 10K type strain sequencing project: providing services to taxonomists for standard genome sequencing and annotation.</title>
        <authorList>
            <consortium name="The Broad Institute Genomics Platform"/>
            <consortium name="The Broad Institute Genome Sequencing Center for Infectious Disease"/>
            <person name="Wu L."/>
            <person name="Ma J."/>
        </authorList>
    </citation>
    <scope>NUCLEOTIDE SEQUENCE [LARGE SCALE GENOMIC DNA]</scope>
    <source>
        <strain evidence="10">CCM 8934</strain>
    </source>
</reference>
<feature type="domain" description="Major facilitator superfamily (MFS) profile" evidence="8">
    <location>
        <begin position="7"/>
        <end position="443"/>
    </location>
</feature>
<dbReference type="EMBL" id="JBHSSB010000031">
    <property type="protein sequence ID" value="MFC6295845.1"/>
    <property type="molecule type" value="Genomic_DNA"/>
</dbReference>
<comment type="subcellular location">
    <subcellularLocation>
        <location evidence="1">Cell membrane</location>
        <topology evidence="1">Multi-pass membrane protein</topology>
    </subcellularLocation>
</comment>
<sequence length="578" mass="63240">MNKLKTVLPVLLISNLLCMMDVSIMTIVLPKIQSAFNVSLNDLSWALNIYTILFATMIIPLGRLAVRFGRNRMVLGGLIVFGLGSLLTGNAPDLPWMLVGRAIQSIGAASIIPTSMVIGLELSTQENRNKVVALLAGVQGLAVALGPSIGGFVAQYFGWRWVFLMNVPLVILDLIIFVAVLPLKHEVTQTIKIDWLGAILIMATLFCLSLALIKGYTWGWRSLTILSLAGGSLLAFVGFISHERHTAEPMIDLSLFKSRNFDGSGLALVLCNFFLGAFAALMPTLLTKVHGEDELSAALKITPYSVAVMLSVILTSLLVKRLNNKFLVGAGFAMIAGSYWLITQLPVTNQYTKLYVGEICLGIGYGLVAATVNILVVADFHGIKLTDSQSVANVLRQVGMILSIAVFMSLLSNNVQTAKEQTLTASRQIVSRLDVAQAVKTQANQKLTHKFDQSSNSNSQVNRHVVFKGVTISNNKREQLIQKSTQVELGKVAMLHHIPVTMIPTKQRQQVQATVAIAVNQTIDKKVRTTNQQLRLGVQRIQHHLTRNLNDAFLKTLQVIIPLALLSILVVATFKFRE</sequence>
<evidence type="ECO:0000259" key="8">
    <source>
        <dbReference type="PROSITE" id="PS50850"/>
    </source>
</evidence>
<accession>A0ABW1ULK4</accession>
<feature type="transmembrane region" description="Helical" evidence="7">
    <location>
        <begin position="98"/>
        <end position="120"/>
    </location>
</feature>